<gene>
    <name evidence="3" type="ORF">DFR46_2053</name>
</gene>
<evidence type="ECO:0000313" key="4">
    <source>
        <dbReference type="Proteomes" id="UP000256310"/>
    </source>
</evidence>
<sequence>MTQNFALDRSNAKLMGVCAGFARWTGWNVLAIRIGLVALTLFALGPVALLAYLIVGWAAN</sequence>
<dbReference type="Pfam" id="PF04024">
    <property type="entry name" value="PspC"/>
    <property type="match status" value="1"/>
</dbReference>
<organism evidence="3 4">
    <name type="scientific">Parasphingopyxis lamellibrachiae</name>
    <dbReference type="NCBI Taxonomy" id="680125"/>
    <lineage>
        <taxon>Bacteria</taxon>
        <taxon>Pseudomonadati</taxon>
        <taxon>Pseudomonadota</taxon>
        <taxon>Alphaproteobacteria</taxon>
        <taxon>Sphingomonadales</taxon>
        <taxon>Sphingomonadaceae</taxon>
        <taxon>Parasphingopyxis</taxon>
    </lineage>
</organism>
<dbReference type="InterPro" id="IPR007168">
    <property type="entry name" value="Phageshock_PspC_N"/>
</dbReference>
<dbReference type="Proteomes" id="UP000256310">
    <property type="component" value="Unassembled WGS sequence"/>
</dbReference>
<reference evidence="3 4" key="1">
    <citation type="submission" date="2018-07" db="EMBL/GenBank/DDBJ databases">
        <title>Genomic Encyclopedia of Type Strains, Phase IV (KMG-IV): sequencing the most valuable type-strain genomes for metagenomic binning, comparative biology and taxonomic classification.</title>
        <authorList>
            <person name="Goeker M."/>
        </authorList>
    </citation>
    <scope>NUCLEOTIDE SEQUENCE [LARGE SCALE GENOMIC DNA]</scope>
    <source>
        <strain evidence="3 4">DSM 26725</strain>
    </source>
</reference>
<dbReference type="EMBL" id="QRDP01000004">
    <property type="protein sequence ID" value="RED17019.1"/>
    <property type="molecule type" value="Genomic_DNA"/>
</dbReference>
<dbReference type="AlphaFoldDB" id="A0A3D9FGU7"/>
<protein>
    <submittedName>
        <fullName evidence="3">Phage shock protein C (PspC) family protein</fullName>
    </submittedName>
</protein>
<keyword evidence="1" id="KW-0472">Membrane</keyword>
<name>A0A3D9FGU7_9SPHN</name>
<evidence type="ECO:0000259" key="2">
    <source>
        <dbReference type="Pfam" id="PF04024"/>
    </source>
</evidence>
<keyword evidence="1" id="KW-0812">Transmembrane</keyword>
<evidence type="ECO:0000313" key="3">
    <source>
        <dbReference type="EMBL" id="RED17019.1"/>
    </source>
</evidence>
<keyword evidence="1" id="KW-1133">Transmembrane helix</keyword>
<feature type="transmembrane region" description="Helical" evidence="1">
    <location>
        <begin position="30"/>
        <end position="55"/>
    </location>
</feature>
<keyword evidence="4" id="KW-1185">Reference proteome</keyword>
<dbReference type="OrthoDB" id="7359894at2"/>
<feature type="domain" description="Phage shock protein PspC N-terminal" evidence="2">
    <location>
        <begin position="6"/>
        <end position="56"/>
    </location>
</feature>
<proteinExistence type="predicted"/>
<comment type="caution">
    <text evidence="3">The sequence shown here is derived from an EMBL/GenBank/DDBJ whole genome shotgun (WGS) entry which is preliminary data.</text>
</comment>
<evidence type="ECO:0000256" key="1">
    <source>
        <dbReference type="SAM" id="Phobius"/>
    </source>
</evidence>
<dbReference type="RefSeq" id="WP_116236350.1">
    <property type="nucleotide sequence ID" value="NZ_QRDP01000004.1"/>
</dbReference>
<accession>A0A3D9FGU7</accession>